<evidence type="ECO:0000313" key="1">
    <source>
        <dbReference type="EMBL" id="JAH55980.1"/>
    </source>
</evidence>
<dbReference type="EMBL" id="GBXM01052597">
    <property type="protein sequence ID" value="JAH55980.1"/>
    <property type="molecule type" value="Transcribed_RNA"/>
</dbReference>
<proteinExistence type="predicted"/>
<organism evidence="1">
    <name type="scientific">Anguilla anguilla</name>
    <name type="common">European freshwater eel</name>
    <name type="synonym">Muraena anguilla</name>
    <dbReference type="NCBI Taxonomy" id="7936"/>
    <lineage>
        <taxon>Eukaryota</taxon>
        <taxon>Metazoa</taxon>
        <taxon>Chordata</taxon>
        <taxon>Craniata</taxon>
        <taxon>Vertebrata</taxon>
        <taxon>Euteleostomi</taxon>
        <taxon>Actinopterygii</taxon>
        <taxon>Neopterygii</taxon>
        <taxon>Teleostei</taxon>
        <taxon>Anguilliformes</taxon>
        <taxon>Anguillidae</taxon>
        <taxon>Anguilla</taxon>
    </lineage>
</organism>
<sequence length="45" mass="5089">MNVASAHPIPQCICFHIKASLCNDYQSQINVYLMRSFSAELPLYA</sequence>
<name>A0A0E9TSV0_ANGAN</name>
<accession>A0A0E9TSV0</accession>
<reference evidence="1" key="1">
    <citation type="submission" date="2014-11" db="EMBL/GenBank/DDBJ databases">
        <authorList>
            <person name="Amaro Gonzalez C."/>
        </authorList>
    </citation>
    <scope>NUCLEOTIDE SEQUENCE</scope>
</reference>
<protein>
    <submittedName>
        <fullName evidence="1">Uncharacterized protein</fullName>
    </submittedName>
</protein>
<reference evidence="1" key="2">
    <citation type="journal article" date="2015" name="Fish Shellfish Immunol.">
        <title>Early steps in the European eel (Anguilla anguilla)-Vibrio vulnificus interaction in the gills: Role of the RtxA13 toxin.</title>
        <authorList>
            <person name="Callol A."/>
            <person name="Pajuelo D."/>
            <person name="Ebbesson L."/>
            <person name="Teles M."/>
            <person name="MacKenzie S."/>
            <person name="Amaro C."/>
        </authorList>
    </citation>
    <scope>NUCLEOTIDE SEQUENCE</scope>
</reference>
<dbReference type="AlphaFoldDB" id="A0A0E9TSV0"/>